<dbReference type="SMART" id="SM00028">
    <property type="entry name" value="TPR"/>
    <property type="match status" value="6"/>
</dbReference>
<dbReference type="PROSITE" id="PS51257">
    <property type="entry name" value="PROKAR_LIPOPROTEIN"/>
    <property type="match status" value="1"/>
</dbReference>
<accession>A0A0E9M159</accession>
<dbReference type="RefSeq" id="WP_062127276.1">
    <property type="nucleotide sequence ID" value="NZ_BAZW01000043.1"/>
</dbReference>
<dbReference type="Gene3D" id="1.25.40.10">
    <property type="entry name" value="Tetratricopeptide repeat domain"/>
    <property type="match status" value="3"/>
</dbReference>
<evidence type="ECO:0000313" key="4">
    <source>
        <dbReference type="EMBL" id="GAO31298.1"/>
    </source>
</evidence>
<dbReference type="Pfam" id="PF14559">
    <property type="entry name" value="TPR_19"/>
    <property type="match status" value="1"/>
</dbReference>
<keyword evidence="1" id="KW-0677">Repeat</keyword>
<name>A0A0E9M159_9BACT</name>
<evidence type="ECO:0000313" key="5">
    <source>
        <dbReference type="Proteomes" id="UP000032900"/>
    </source>
</evidence>
<evidence type="ECO:0000256" key="3">
    <source>
        <dbReference type="PROSITE-ProRule" id="PRU00339"/>
    </source>
</evidence>
<dbReference type="InterPro" id="IPR051012">
    <property type="entry name" value="CellSynth/LPSAsmb/PSIAsmb"/>
</dbReference>
<dbReference type="EMBL" id="BAZW01000043">
    <property type="protein sequence ID" value="GAO31298.1"/>
    <property type="molecule type" value="Genomic_DNA"/>
</dbReference>
<proteinExistence type="predicted"/>
<dbReference type="PROSITE" id="PS50005">
    <property type="entry name" value="TPR"/>
    <property type="match status" value="1"/>
</dbReference>
<comment type="caution">
    <text evidence="4">The sequence shown here is derived from an EMBL/GenBank/DDBJ whole genome shotgun (WGS) entry which is preliminary data.</text>
</comment>
<reference evidence="4 5" key="1">
    <citation type="journal article" date="2015" name="Microbes Environ.">
        <title>Distribution and evolution of nitrogen fixation genes in the phylum bacteroidetes.</title>
        <authorList>
            <person name="Inoue J."/>
            <person name="Oshima K."/>
            <person name="Suda W."/>
            <person name="Sakamoto M."/>
            <person name="Iino T."/>
            <person name="Noda S."/>
            <person name="Hongoh Y."/>
            <person name="Hattori M."/>
            <person name="Ohkuma M."/>
        </authorList>
    </citation>
    <scope>NUCLEOTIDE SEQUENCE [LARGE SCALE GENOMIC DNA]</scope>
    <source>
        <strain evidence="4">JCM 15548</strain>
    </source>
</reference>
<evidence type="ECO:0000256" key="1">
    <source>
        <dbReference type="ARBA" id="ARBA00022737"/>
    </source>
</evidence>
<dbReference type="Pfam" id="PF13432">
    <property type="entry name" value="TPR_16"/>
    <property type="match status" value="1"/>
</dbReference>
<dbReference type="InterPro" id="IPR019734">
    <property type="entry name" value="TPR_rpt"/>
</dbReference>
<feature type="repeat" description="TPR" evidence="3">
    <location>
        <begin position="89"/>
        <end position="122"/>
    </location>
</feature>
<dbReference type="Proteomes" id="UP000032900">
    <property type="component" value="Unassembled WGS sequence"/>
</dbReference>
<dbReference type="OrthoDB" id="9814220at2"/>
<keyword evidence="2 3" id="KW-0802">TPR repeat</keyword>
<dbReference type="SUPFAM" id="SSF48452">
    <property type="entry name" value="TPR-like"/>
    <property type="match status" value="2"/>
</dbReference>
<protein>
    <submittedName>
        <fullName evidence="4">TPR repeat protein</fullName>
    </submittedName>
</protein>
<dbReference type="PANTHER" id="PTHR45586">
    <property type="entry name" value="TPR REPEAT-CONTAINING PROTEIN PA4667"/>
    <property type="match status" value="1"/>
</dbReference>
<dbReference type="AlphaFoldDB" id="A0A0E9M159"/>
<keyword evidence="5" id="KW-1185">Reference proteome</keyword>
<dbReference type="STRING" id="1236989.JCM15548_13647"/>
<dbReference type="InterPro" id="IPR011990">
    <property type="entry name" value="TPR-like_helical_dom_sf"/>
</dbReference>
<dbReference type="PANTHER" id="PTHR45586:SF1">
    <property type="entry name" value="LIPOPOLYSACCHARIDE ASSEMBLY PROTEIN B"/>
    <property type="match status" value="1"/>
</dbReference>
<sequence>MQYRRVKIFSFILFIGLAVVGCGSTKEAMGFESILYPEGRPVTVKLKNEQADRRFDFYFLEANRFKMTGDYGNAAVYYTEALKVDSTCATCYFEIGNLLIQNNEFESAENYLFKSVQYDPTNEYFVYLLSKIYANNEKFDLALLSAGYLTEQHPDNVEYLYHLSQLHAHKGNYSNAIHTLNRIQSLLGINESITIEKHALFLEMGDTKSAEQEFIDLIEAYPHNSEYLLFLGDYYIQQEDFKKGYIIYNEVLESDGGNGQVYFSLANYAYLMKDTTGFKHHLKKGFEHPNVQLEAKIQRIMPFLMGLEEADNPISNDELNVYLRDMMTVHPYEASVHVLYGNFQKHVGNDSLAVSAYETALLIDEQQEDIWHEYLLLLFSESDQDKFLEEALRAIVLYPENGLFNYMAGFAHMMHEQVDEAIRFFTLTIENSEDNISLKSQVYGLLGDLYYQSEEADKSFEATKKV</sequence>
<organism evidence="4 5">
    <name type="scientific">Geofilum rubicundum JCM 15548</name>
    <dbReference type="NCBI Taxonomy" id="1236989"/>
    <lineage>
        <taxon>Bacteria</taxon>
        <taxon>Pseudomonadati</taxon>
        <taxon>Bacteroidota</taxon>
        <taxon>Bacteroidia</taxon>
        <taxon>Marinilabiliales</taxon>
        <taxon>Marinilabiliaceae</taxon>
        <taxon>Geofilum</taxon>
    </lineage>
</organism>
<gene>
    <name evidence="4" type="ORF">JCM15548_13647</name>
</gene>
<evidence type="ECO:0000256" key="2">
    <source>
        <dbReference type="ARBA" id="ARBA00022803"/>
    </source>
</evidence>